<accession>A0A6J0SJY3</accession>
<keyword evidence="1" id="KW-1185">Reference proteome</keyword>
<protein>
    <submittedName>
        <fullName evidence="2">Uncharacterized protein</fullName>
    </submittedName>
</protein>
<evidence type="ECO:0000313" key="1">
    <source>
        <dbReference type="Proteomes" id="UP001652642"/>
    </source>
</evidence>
<name>A0A6J0SJY3_9SAUR</name>
<reference evidence="1" key="1">
    <citation type="submission" date="2025-05" db="UniProtKB">
        <authorList>
            <consortium name="RefSeq"/>
        </authorList>
    </citation>
    <scope>NUCLEOTIDE SEQUENCE [LARGE SCALE GENOMIC DNA]</scope>
</reference>
<sequence>MGVAGSRAVVPQRTCDPETQELLKEEGCDETCCGRFLRRILSCLRYLLNCLCCFICSLCCGNGTASKDFIIYVQTTGATGGWEWNFVNEVSKHLPACLSCSLKVEKFRETASKHPILLFCPIASRMGTDIENALEGVIGEQKVLLVVMHFIPKDNPMAYVDARQQGRYPAVVLTVNTRYTLQDGFYPCEMNETAVADVAAAIQDLAKDHGWGTCCSP</sequence>
<gene>
    <name evidence="2" type="primary">LOC110070657</name>
</gene>
<reference evidence="2" key="2">
    <citation type="submission" date="2025-08" db="UniProtKB">
        <authorList>
            <consortium name="RefSeq"/>
        </authorList>
    </citation>
    <scope>IDENTIFICATION</scope>
</reference>
<dbReference type="InParanoid" id="A0A6J0SJY3"/>
<dbReference type="KEGG" id="pvt:110070657"/>
<proteinExistence type="predicted"/>
<dbReference type="RefSeq" id="XP_020634019.2">
    <property type="nucleotide sequence ID" value="XM_020778360.2"/>
</dbReference>
<dbReference type="GeneID" id="110070657"/>
<dbReference type="AlphaFoldDB" id="A0A6J0SJY3"/>
<organism evidence="1 2">
    <name type="scientific">Pogona vitticeps</name>
    <name type="common">central bearded dragon</name>
    <dbReference type="NCBI Taxonomy" id="103695"/>
    <lineage>
        <taxon>Eukaryota</taxon>
        <taxon>Metazoa</taxon>
        <taxon>Chordata</taxon>
        <taxon>Craniata</taxon>
        <taxon>Vertebrata</taxon>
        <taxon>Euteleostomi</taxon>
        <taxon>Lepidosauria</taxon>
        <taxon>Squamata</taxon>
        <taxon>Bifurcata</taxon>
        <taxon>Unidentata</taxon>
        <taxon>Episquamata</taxon>
        <taxon>Toxicofera</taxon>
        <taxon>Iguania</taxon>
        <taxon>Acrodonta</taxon>
        <taxon>Agamidae</taxon>
        <taxon>Amphibolurinae</taxon>
        <taxon>Pogona</taxon>
    </lineage>
</organism>
<dbReference type="PANTHER" id="PTHR34488">
    <property type="entry name" value="SI:CH211-245H14.1-RELATED"/>
    <property type="match status" value="1"/>
</dbReference>
<dbReference type="OrthoDB" id="8446971at2759"/>
<evidence type="ECO:0000313" key="2">
    <source>
        <dbReference type="RefSeq" id="XP_020634019.2"/>
    </source>
</evidence>
<dbReference type="PANTHER" id="PTHR34488:SF1">
    <property type="entry name" value="SI:CH211-245H14.1-RELATED"/>
    <property type="match status" value="1"/>
</dbReference>
<dbReference type="Proteomes" id="UP001652642">
    <property type="component" value="Chromosome 1"/>
</dbReference>